<evidence type="ECO:0000313" key="2">
    <source>
        <dbReference type="EMBL" id="KAL1533446.1"/>
    </source>
</evidence>
<dbReference type="AlphaFoldDB" id="A0ABD1FNL5"/>
<feature type="compositionally biased region" description="Polar residues" evidence="1">
    <location>
        <begin position="209"/>
        <end position="220"/>
    </location>
</feature>
<feature type="region of interest" description="Disordered" evidence="1">
    <location>
        <begin position="197"/>
        <end position="220"/>
    </location>
</feature>
<sequence length="671" mass="73023">MKGEKDEGKQRVPLFPSTLRLGDGDKGGPSAPPPKKTMALFEEYRVNSQGPKLKYGSRSLHPVPSGHGSSNFISQTSSSNAAGVKRKVQPVLTAMNECPNSQEWYYSHCSGGVSVPENYPDSSSSSSLMMKAKCIAVQPPPGFSSYSNCCTSEKDFGVLSFHQPGKILNYGNPQLHVKKPEIMKKPQKLGTTISRLSKETKAGDHENSKLSLNSSGNRISHPSIAALQRDHLKKTSTGDDEMSRLDFPQAEKLCLEFKNLPNSKIVAADLSALCGVASRKSTSVMDDKAHSSPLEGDCNQRANMDSDSLSLKIGDGVKREETSDTFAVNSLLGLDIASDEVVRVIGQSLFLKARKTMVHQQKVFSLQKFELHRLITVQRHIARYPEILHETTFDPSIKFPPINKLLYVSPLDPSLATAKTKIDLPKSSLGSEAICGLLPLPTTDLEKELLAQQTPLPNPASIPIDPKLAPWSLPVPTGNQWLVPVRSPSEGLIYKPYPGPCFPAVRFMAPVYGNCPPMSLSSLGGATYGGIPLPNEEENEGFCKTDLGQSYLQPYPMPLIPSAGEVDKSLSSNLFVPPQILCKVSSQSVVVSECGGNLHRSNGSEMQGSTETSDPKRLEGDALPLFPTTPSLQRNEQRVQAIRVVPHNRKSASASAARIFQSIQEERRNQE</sequence>
<evidence type="ECO:0000313" key="3">
    <source>
        <dbReference type="Proteomes" id="UP001567538"/>
    </source>
</evidence>
<feature type="region of interest" description="Disordered" evidence="1">
    <location>
        <begin position="597"/>
        <end position="629"/>
    </location>
</feature>
<feature type="compositionally biased region" description="Basic and acidic residues" evidence="1">
    <location>
        <begin position="197"/>
        <end position="208"/>
    </location>
</feature>
<dbReference type="PANTHER" id="PTHR34281">
    <property type="entry name" value="PROTEIN EARLY FLOWERING 3"/>
    <property type="match status" value="1"/>
</dbReference>
<feature type="region of interest" description="Disordered" evidence="1">
    <location>
        <begin position="1"/>
        <end position="84"/>
    </location>
</feature>
<comment type="caution">
    <text evidence="2">The sequence shown here is derived from an EMBL/GenBank/DDBJ whole genome shotgun (WGS) entry which is preliminary data.</text>
</comment>
<feature type="compositionally biased region" description="Basic and acidic residues" evidence="1">
    <location>
        <begin position="1"/>
        <end position="10"/>
    </location>
</feature>
<feature type="compositionally biased region" description="Polar residues" evidence="1">
    <location>
        <begin position="599"/>
        <end position="612"/>
    </location>
</feature>
<dbReference type="InterPro" id="IPR039319">
    <property type="entry name" value="ELF3-like"/>
</dbReference>
<name>A0ABD1FNL5_SALDI</name>
<dbReference type="EMBL" id="JBEAFC010000014">
    <property type="protein sequence ID" value="KAL1533446.1"/>
    <property type="molecule type" value="Genomic_DNA"/>
</dbReference>
<evidence type="ECO:0000256" key="1">
    <source>
        <dbReference type="SAM" id="MobiDB-lite"/>
    </source>
</evidence>
<gene>
    <name evidence="2" type="ORF">AAHA92_33328</name>
</gene>
<protein>
    <submittedName>
        <fullName evidence="2">Protein EARLY FLOWERING 3-like isoform X1</fullName>
    </submittedName>
</protein>
<feature type="compositionally biased region" description="Low complexity" evidence="1">
    <location>
        <begin position="69"/>
        <end position="79"/>
    </location>
</feature>
<dbReference type="PANTHER" id="PTHR34281:SF24">
    <property type="entry name" value="PROTEIN EARLY FLOWERING 3-LIKE"/>
    <property type="match status" value="1"/>
</dbReference>
<keyword evidence="3" id="KW-1185">Reference proteome</keyword>
<proteinExistence type="predicted"/>
<reference evidence="2 3" key="1">
    <citation type="submission" date="2024-06" db="EMBL/GenBank/DDBJ databases">
        <title>A chromosome level genome sequence of Diviner's sage (Salvia divinorum).</title>
        <authorList>
            <person name="Ford S.A."/>
            <person name="Ro D.-K."/>
            <person name="Ness R.W."/>
            <person name="Phillips M.A."/>
        </authorList>
    </citation>
    <scope>NUCLEOTIDE SEQUENCE [LARGE SCALE GENOMIC DNA]</scope>
    <source>
        <strain evidence="2">SAF-2024a</strain>
        <tissue evidence="2">Leaf</tissue>
    </source>
</reference>
<dbReference type="Proteomes" id="UP001567538">
    <property type="component" value="Unassembled WGS sequence"/>
</dbReference>
<accession>A0ABD1FNL5</accession>
<organism evidence="2 3">
    <name type="scientific">Salvia divinorum</name>
    <name type="common">Maria pastora</name>
    <name type="synonym">Diviner's sage</name>
    <dbReference type="NCBI Taxonomy" id="28513"/>
    <lineage>
        <taxon>Eukaryota</taxon>
        <taxon>Viridiplantae</taxon>
        <taxon>Streptophyta</taxon>
        <taxon>Embryophyta</taxon>
        <taxon>Tracheophyta</taxon>
        <taxon>Spermatophyta</taxon>
        <taxon>Magnoliopsida</taxon>
        <taxon>eudicotyledons</taxon>
        <taxon>Gunneridae</taxon>
        <taxon>Pentapetalae</taxon>
        <taxon>asterids</taxon>
        <taxon>lamiids</taxon>
        <taxon>Lamiales</taxon>
        <taxon>Lamiaceae</taxon>
        <taxon>Nepetoideae</taxon>
        <taxon>Mentheae</taxon>
        <taxon>Salviinae</taxon>
        <taxon>Salvia</taxon>
        <taxon>Salvia subgen. Calosphace</taxon>
    </lineage>
</organism>